<dbReference type="GO" id="GO:0000298">
    <property type="term" value="F:endopolyphosphatase activity"/>
    <property type="evidence" value="ECO:0007669"/>
    <property type="project" value="TreeGrafter"/>
</dbReference>
<dbReference type="PANTHER" id="PTHR42850:SF4">
    <property type="entry name" value="ZINC-DEPENDENT ENDOPOLYPHOSPHATASE"/>
    <property type="match status" value="1"/>
</dbReference>
<dbReference type="GO" id="GO:0005737">
    <property type="term" value="C:cytoplasm"/>
    <property type="evidence" value="ECO:0007669"/>
    <property type="project" value="TreeGrafter"/>
</dbReference>
<evidence type="ECO:0000313" key="3">
    <source>
        <dbReference type="EMBL" id="PAV16397.1"/>
    </source>
</evidence>
<reference evidence="3 4" key="1">
    <citation type="journal article" date="2017" name="Mol. Ecol.">
        <title>Comparative and population genomic landscape of Phellinus noxius: A hypervariable fungus causing root rot in trees.</title>
        <authorList>
            <person name="Chung C.L."/>
            <person name="Lee T.J."/>
            <person name="Akiba M."/>
            <person name="Lee H.H."/>
            <person name="Kuo T.H."/>
            <person name="Liu D."/>
            <person name="Ke H.M."/>
            <person name="Yokoi T."/>
            <person name="Roa M.B."/>
            <person name="Lu M.J."/>
            <person name="Chang Y.Y."/>
            <person name="Ann P.J."/>
            <person name="Tsai J.N."/>
            <person name="Chen C.Y."/>
            <person name="Tzean S.S."/>
            <person name="Ota Y."/>
            <person name="Hattori T."/>
            <person name="Sahashi N."/>
            <person name="Liou R.F."/>
            <person name="Kikuchi T."/>
            <person name="Tsai I.J."/>
        </authorList>
    </citation>
    <scope>NUCLEOTIDE SEQUENCE [LARGE SCALE GENOMIC DNA]</scope>
    <source>
        <strain evidence="3 4">FFPRI411160</strain>
    </source>
</reference>
<dbReference type="GO" id="GO:0016791">
    <property type="term" value="F:phosphatase activity"/>
    <property type="evidence" value="ECO:0007669"/>
    <property type="project" value="TreeGrafter"/>
</dbReference>
<dbReference type="InterPro" id="IPR004843">
    <property type="entry name" value="Calcineurin-like_PHP"/>
</dbReference>
<dbReference type="OrthoDB" id="10267127at2759"/>
<accession>A0A286UA00</accession>
<name>A0A286UA00_9AGAM</name>
<evidence type="ECO:0000256" key="1">
    <source>
        <dbReference type="SAM" id="Phobius"/>
    </source>
</evidence>
<dbReference type="InParanoid" id="A0A286UA00"/>
<dbReference type="Gene3D" id="3.60.21.10">
    <property type="match status" value="1"/>
</dbReference>
<dbReference type="STRING" id="2282107.A0A286UA00"/>
<feature type="domain" description="Calcineurin-like phosphoesterase" evidence="2">
    <location>
        <begin position="91"/>
        <end position="178"/>
    </location>
</feature>
<proteinExistence type="predicted"/>
<gene>
    <name evidence="3" type="ORF">PNOK_0801700</name>
</gene>
<evidence type="ECO:0000313" key="4">
    <source>
        <dbReference type="Proteomes" id="UP000217199"/>
    </source>
</evidence>
<keyword evidence="1" id="KW-0812">Transmembrane</keyword>
<feature type="transmembrane region" description="Helical" evidence="1">
    <location>
        <begin position="21"/>
        <end position="41"/>
    </location>
</feature>
<keyword evidence="1" id="KW-0472">Membrane</keyword>
<dbReference type="SUPFAM" id="SSF56300">
    <property type="entry name" value="Metallo-dependent phosphatases"/>
    <property type="match status" value="1"/>
</dbReference>
<keyword evidence="1" id="KW-1133">Transmembrane helix</keyword>
<protein>
    <submittedName>
        <fullName evidence="3">Metallo-dependent phosphatase</fullName>
    </submittedName>
</protein>
<evidence type="ECO:0000259" key="2">
    <source>
        <dbReference type="Pfam" id="PF00149"/>
    </source>
</evidence>
<keyword evidence="4" id="KW-1185">Reference proteome</keyword>
<organism evidence="3 4">
    <name type="scientific">Pyrrhoderma noxium</name>
    <dbReference type="NCBI Taxonomy" id="2282107"/>
    <lineage>
        <taxon>Eukaryota</taxon>
        <taxon>Fungi</taxon>
        <taxon>Dikarya</taxon>
        <taxon>Basidiomycota</taxon>
        <taxon>Agaricomycotina</taxon>
        <taxon>Agaricomycetes</taxon>
        <taxon>Hymenochaetales</taxon>
        <taxon>Hymenochaetaceae</taxon>
        <taxon>Pyrrhoderma</taxon>
    </lineage>
</organism>
<dbReference type="InterPro" id="IPR050126">
    <property type="entry name" value="Ap4A_hydrolase"/>
</dbReference>
<sequence>MSRTNGRSGICDPLALRSIRSWIASLVIGSFLFYVLLLGFVTNVAEYAPGGPMHGTPIPDPLSSQKQEYTRYKMLETLHDHELNFGKSVSRIIVIGDIHGMWDSFRKLLVKLHFDSSSDFLIHIGDLVSKGPTSGSLDVLSYMTTHNVTGVRGNHDQLVIGWRAWIEHVLQHPGGREFIEELDKKTKVELKELTKFAENGLDDIKTPKWKRIPRGWDISTDHYHIARALSDAQFEYLLSLPLVLHVPFLHTFFVHAGLLPLDPRHGINSKHQPLAHLPLLNPAQELAVLNDIPQNVKPWNLLNMRSILEDNTLTKNAKKGKAWAKLWNSIVNQCKGYDLKDDINAELDKQNGNINLDGTNPKSHLVCHPLTVVYGHAASRGLDIKRWSKGLDSGCVYGRRLSALVLTPPNTSRLDLIDYEIDEEDAKDISISKSNRMMFGDRYPRIADAKVVSVGCND</sequence>
<dbReference type="Proteomes" id="UP000217199">
    <property type="component" value="Unassembled WGS sequence"/>
</dbReference>
<dbReference type="InterPro" id="IPR029052">
    <property type="entry name" value="Metallo-depent_PP-like"/>
</dbReference>
<dbReference type="Pfam" id="PF00149">
    <property type="entry name" value="Metallophos"/>
    <property type="match status" value="1"/>
</dbReference>
<dbReference type="GO" id="GO:0006798">
    <property type="term" value="P:polyphosphate catabolic process"/>
    <property type="evidence" value="ECO:0007669"/>
    <property type="project" value="TreeGrafter"/>
</dbReference>
<dbReference type="AlphaFoldDB" id="A0A286UA00"/>
<comment type="caution">
    <text evidence="3">The sequence shown here is derived from an EMBL/GenBank/DDBJ whole genome shotgun (WGS) entry which is preliminary data.</text>
</comment>
<dbReference type="PANTHER" id="PTHR42850">
    <property type="entry name" value="METALLOPHOSPHOESTERASE"/>
    <property type="match status" value="1"/>
</dbReference>
<dbReference type="EMBL" id="NBII01000008">
    <property type="protein sequence ID" value="PAV16397.1"/>
    <property type="molecule type" value="Genomic_DNA"/>
</dbReference>